<organism evidence="2 3">
    <name type="scientific">Pseudomonas typographi</name>
    <dbReference type="NCBI Taxonomy" id="2715964"/>
    <lineage>
        <taxon>Bacteria</taxon>
        <taxon>Pseudomonadati</taxon>
        <taxon>Pseudomonadota</taxon>
        <taxon>Gammaproteobacteria</taxon>
        <taxon>Pseudomonadales</taxon>
        <taxon>Pseudomonadaceae</taxon>
        <taxon>Pseudomonas</taxon>
    </lineage>
</organism>
<protein>
    <submittedName>
        <fullName evidence="2">M20 family metallopeptidase</fullName>
    </submittedName>
</protein>
<reference evidence="2 3" key="1">
    <citation type="journal article" date="2020" name="Insects">
        <title>Bacteria Belonging to Pseudomonas typographi sp. nov. from the Bark Beetle Ips typographus Have Genomic Potential to Aid in the Host Ecology.</title>
        <authorList>
            <person name="Peral-Aranega E."/>
            <person name="Saati-Santamaria Z."/>
            <person name="Kolarik M."/>
            <person name="Rivas R."/>
            <person name="Garcia-Fraile P."/>
        </authorList>
    </citation>
    <scope>NUCLEOTIDE SEQUENCE [LARGE SCALE GENOMIC DNA]</scope>
    <source>
        <strain evidence="2 3">CA3A</strain>
    </source>
</reference>
<comment type="caution">
    <text evidence="2">The sequence shown here is derived from an EMBL/GenBank/DDBJ whole genome shotgun (WGS) entry which is preliminary data.</text>
</comment>
<feature type="domain" description="Peptidase M20 dimerisation" evidence="1">
    <location>
        <begin position="14"/>
        <end position="100"/>
    </location>
</feature>
<accession>A0ABR7YWF1</accession>
<dbReference type="Pfam" id="PF07687">
    <property type="entry name" value="M20_dimer"/>
    <property type="match status" value="1"/>
</dbReference>
<dbReference type="RefSeq" id="WP_190416942.1">
    <property type="nucleotide sequence ID" value="NZ_JAAOCA010000002.1"/>
</dbReference>
<proteinExistence type="predicted"/>
<evidence type="ECO:0000259" key="1">
    <source>
        <dbReference type="Pfam" id="PF07687"/>
    </source>
</evidence>
<evidence type="ECO:0000313" key="3">
    <source>
        <dbReference type="Proteomes" id="UP000805841"/>
    </source>
</evidence>
<dbReference type="Proteomes" id="UP000805841">
    <property type="component" value="Unassembled WGS sequence"/>
</dbReference>
<dbReference type="InterPro" id="IPR011650">
    <property type="entry name" value="Peptidase_M20_dimer"/>
</dbReference>
<name>A0ABR7YWF1_9PSED</name>
<keyword evidence="3" id="KW-1185">Reference proteome</keyword>
<evidence type="ECO:0000313" key="2">
    <source>
        <dbReference type="EMBL" id="MBD1597518.1"/>
    </source>
</evidence>
<dbReference type="EMBL" id="JAAOCA010000002">
    <property type="protein sequence ID" value="MBD1597518.1"/>
    <property type="molecule type" value="Genomic_DNA"/>
</dbReference>
<gene>
    <name evidence="2" type="ORF">HAQ05_02165</name>
</gene>
<sequence>MITEPFGADNGATTHSGIMHFAIHVIDRFGHLSQRENTVHAVNEMALLLQHLEHMTFTTEPYPPLPRLNVGSVLSGRGEHYLSEPPYVPDICTIVIDVHSSLARPLKAGRPAYSAN</sequence>
<dbReference type="Gene3D" id="3.30.70.360">
    <property type="match status" value="1"/>
</dbReference>